<gene>
    <name evidence="7" type="ORF">L916_01432</name>
</gene>
<dbReference type="SUPFAM" id="SSF50129">
    <property type="entry name" value="GroES-like"/>
    <property type="match status" value="1"/>
</dbReference>
<dbReference type="Proteomes" id="UP000053864">
    <property type="component" value="Unassembled WGS sequence"/>
</dbReference>
<feature type="region of interest" description="Disordered" evidence="5">
    <location>
        <begin position="849"/>
        <end position="880"/>
    </location>
</feature>
<dbReference type="InterPro" id="IPR013154">
    <property type="entry name" value="ADH-like_N"/>
</dbReference>
<keyword evidence="4" id="KW-0560">Oxidoreductase</keyword>
<dbReference type="InterPro" id="IPR020843">
    <property type="entry name" value="ER"/>
</dbReference>
<keyword evidence="2" id="KW-0479">Metal-binding</keyword>
<sequence>MDEATANVDQESDKLIQQTMKESFGGGDSTVLCIAHRIETIMDSDKILVLDAGKVVEYDTPSALLQIKGGIFKSLRLIYSSPQLQEMSTAPRTVNAYAAFEPCGKIEPFQYLSRPLGEDDVEIKISHCGICGVDIHHLDSGWEPTLYPCVFGHEIICEVSVVGINVKHLGVGDRVGVGAQTLTMRSTRTYGGYADYVRVDSNFAFKIPDNIPSASAAPLLCADVAVYTPLKRHVKPGDRVGVIGISGLGHLAIQFIRALGATPVAFSRSESKEKEIRALGAEEFYNLSDPDHQKKSENSVNVVLLTADATNMPYNTYLTLVKKRGTGIKWVGSIIGSIQDVEYMLNLASEKNVRAIVQQMPMDKVNDGIAMMREGRARYLCIDMSESSVEHQLLRLHVLLGDDEAQLEAVYKSFQDLDHEGRGSLENAPELELVLREHLSSKDLKKIDIEALVNRFSTAENCFDYKAFCTALQQPPVLQSESSHSGRRSPTKRRSRSPVKTRMRMDKQLESQRLLMESVRQKLIRGVQGDDSDGFEGIQNILRRLDTSGEGYLDVKVFSKKVLQHLKAPLTRPEREFLLEQQKQSSEMGQELINYEQLGRVCNLNSDDSASESDMEQELQTKALSPSKSSQLGAKFLAAEKRLNEFLRTPIAEKSSSISADTPRCLVTGAEKFLELAEAIDQDNTGLLYEDEYSRILSKCGIDIDPDLFNGMLSRFPRSSGKLISYTAFLQRYGQNPQHNRGRRELKRLVLHLLARLTVPVPEWIRFLYQRFEKYDRKLHGTVKHSIPTEAFLHAVQGRSAVLKLTTDEAAQVTSLFLHSSSKNSTSHLHYREFLTFVDECSQVSRPPAIDTKLVPSTPEVSPPASPKATKLPQPEPADPASDISVGDYLMFHALPQERRNFEDLMEMLKHFQNTVDGNHEPAIQRIANGIMMPLGKRLRVKVQFSIGE</sequence>
<dbReference type="FunFam" id="3.40.50.720:FF:000022">
    <property type="entry name" value="Cinnamyl alcohol dehydrogenase"/>
    <property type="match status" value="1"/>
</dbReference>
<name>W2JT99_PHYNI</name>
<evidence type="ECO:0000256" key="2">
    <source>
        <dbReference type="ARBA" id="ARBA00022723"/>
    </source>
</evidence>
<feature type="domain" description="Enoyl reductase (ER)" evidence="6">
    <location>
        <begin position="104"/>
        <end position="377"/>
    </location>
</feature>
<organism evidence="7 8">
    <name type="scientific">Phytophthora nicotianae</name>
    <name type="common">Potato buckeye rot agent</name>
    <name type="synonym">Phytophthora parasitica</name>
    <dbReference type="NCBI Taxonomy" id="4792"/>
    <lineage>
        <taxon>Eukaryota</taxon>
        <taxon>Sar</taxon>
        <taxon>Stramenopiles</taxon>
        <taxon>Oomycota</taxon>
        <taxon>Peronosporomycetes</taxon>
        <taxon>Peronosporales</taxon>
        <taxon>Peronosporaceae</taxon>
        <taxon>Phytophthora</taxon>
    </lineage>
</organism>
<dbReference type="Pfam" id="PF00107">
    <property type="entry name" value="ADH_zinc_N"/>
    <property type="match status" value="1"/>
</dbReference>
<accession>W2JT99</accession>
<dbReference type="EMBL" id="KI670714">
    <property type="protein sequence ID" value="ETL49027.1"/>
    <property type="molecule type" value="Genomic_DNA"/>
</dbReference>
<evidence type="ECO:0000256" key="3">
    <source>
        <dbReference type="ARBA" id="ARBA00022833"/>
    </source>
</evidence>
<evidence type="ECO:0000256" key="4">
    <source>
        <dbReference type="ARBA" id="ARBA00023002"/>
    </source>
</evidence>
<dbReference type="SUPFAM" id="SSF47473">
    <property type="entry name" value="EF-hand"/>
    <property type="match status" value="1"/>
</dbReference>
<dbReference type="SMART" id="SM00829">
    <property type="entry name" value="PKS_ER"/>
    <property type="match status" value="1"/>
</dbReference>
<evidence type="ECO:0000256" key="5">
    <source>
        <dbReference type="SAM" id="MobiDB-lite"/>
    </source>
</evidence>
<dbReference type="VEuPathDB" id="FungiDB:PPTG_06683"/>
<reference evidence="7 8" key="1">
    <citation type="submission" date="2013-11" db="EMBL/GenBank/DDBJ databases">
        <title>The Genome Sequence of Phytophthora parasitica CJ05E6.</title>
        <authorList>
            <consortium name="The Broad Institute Genomics Platform"/>
            <person name="Russ C."/>
            <person name="Tyler B."/>
            <person name="Panabieres F."/>
            <person name="Shan W."/>
            <person name="Tripathy S."/>
            <person name="Grunwald N."/>
            <person name="Machado M."/>
            <person name="Johnson C.S."/>
            <person name="Arredondo F."/>
            <person name="Hong C."/>
            <person name="Coffey M."/>
            <person name="Young S.K."/>
            <person name="Zeng Q."/>
            <person name="Gargeya S."/>
            <person name="Fitzgerald M."/>
            <person name="Abouelleil A."/>
            <person name="Alvarado L."/>
            <person name="Chapman S.B."/>
            <person name="Gainer-Dewar J."/>
            <person name="Goldberg J."/>
            <person name="Griggs A."/>
            <person name="Gujja S."/>
            <person name="Hansen M."/>
            <person name="Howarth C."/>
            <person name="Imamovic A."/>
            <person name="Ireland A."/>
            <person name="Larimer J."/>
            <person name="McCowan C."/>
            <person name="Murphy C."/>
            <person name="Pearson M."/>
            <person name="Poon T.W."/>
            <person name="Priest M."/>
            <person name="Roberts A."/>
            <person name="Saif S."/>
            <person name="Shea T."/>
            <person name="Sykes S."/>
            <person name="Wortman J."/>
            <person name="Nusbaum C."/>
            <person name="Birren B."/>
        </authorList>
    </citation>
    <scope>NUCLEOTIDE SEQUENCE [LARGE SCALE GENOMIC DNA]</scope>
    <source>
        <strain evidence="7 8">CJ05E6</strain>
    </source>
</reference>
<dbReference type="InterPro" id="IPR047109">
    <property type="entry name" value="CAD-like"/>
</dbReference>
<dbReference type="PANTHER" id="PTHR42683">
    <property type="entry name" value="ALDEHYDE REDUCTASE"/>
    <property type="match status" value="1"/>
</dbReference>
<keyword evidence="3" id="KW-0862">Zinc</keyword>
<dbReference type="SUPFAM" id="SSF51735">
    <property type="entry name" value="NAD(P)-binding Rossmann-fold domains"/>
    <property type="match status" value="1"/>
</dbReference>
<dbReference type="InterPro" id="IPR036291">
    <property type="entry name" value="NAD(P)-bd_dom_sf"/>
</dbReference>
<dbReference type="VEuPathDB" id="FungiDB:PPTG_06684"/>
<dbReference type="InterPro" id="IPR013149">
    <property type="entry name" value="ADH-like_C"/>
</dbReference>
<proteinExistence type="predicted"/>
<dbReference type="GO" id="GO:0016616">
    <property type="term" value="F:oxidoreductase activity, acting on the CH-OH group of donors, NAD or NADP as acceptor"/>
    <property type="evidence" value="ECO:0007669"/>
    <property type="project" value="InterPro"/>
</dbReference>
<comment type="cofactor">
    <cofactor evidence="1">
        <name>Zn(2+)</name>
        <dbReference type="ChEBI" id="CHEBI:29105"/>
    </cofactor>
</comment>
<dbReference type="InterPro" id="IPR011032">
    <property type="entry name" value="GroES-like_sf"/>
</dbReference>
<evidence type="ECO:0000313" key="7">
    <source>
        <dbReference type="EMBL" id="ETL49027.1"/>
    </source>
</evidence>
<dbReference type="InterPro" id="IPR011992">
    <property type="entry name" value="EF-hand-dom_pair"/>
</dbReference>
<dbReference type="Gene3D" id="3.90.180.10">
    <property type="entry name" value="Medium-chain alcohol dehydrogenases, catalytic domain"/>
    <property type="match status" value="3"/>
</dbReference>
<feature type="compositionally biased region" description="Basic residues" evidence="5">
    <location>
        <begin position="485"/>
        <end position="502"/>
    </location>
</feature>
<dbReference type="Pfam" id="PF08240">
    <property type="entry name" value="ADH_N"/>
    <property type="match status" value="1"/>
</dbReference>
<dbReference type="Gene3D" id="3.40.50.720">
    <property type="entry name" value="NAD(P)-binding Rossmann-like Domain"/>
    <property type="match status" value="2"/>
</dbReference>
<protein>
    <recommendedName>
        <fullName evidence="6">Enoyl reductase (ER) domain-containing protein</fullName>
    </recommendedName>
</protein>
<dbReference type="VEuPathDB" id="FungiDB:PPTG_06682"/>
<evidence type="ECO:0000256" key="1">
    <source>
        <dbReference type="ARBA" id="ARBA00001947"/>
    </source>
</evidence>
<dbReference type="AlphaFoldDB" id="W2JT99"/>
<dbReference type="SUPFAM" id="SSF52540">
    <property type="entry name" value="P-loop containing nucleoside triphosphate hydrolases"/>
    <property type="match status" value="1"/>
</dbReference>
<dbReference type="Gene3D" id="3.40.50.300">
    <property type="entry name" value="P-loop containing nucleotide triphosphate hydrolases"/>
    <property type="match status" value="1"/>
</dbReference>
<feature type="region of interest" description="Disordered" evidence="5">
    <location>
        <begin position="478"/>
        <end position="504"/>
    </location>
</feature>
<dbReference type="InterPro" id="IPR027417">
    <property type="entry name" value="P-loop_NTPase"/>
</dbReference>
<evidence type="ECO:0000313" key="8">
    <source>
        <dbReference type="Proteomes" id="UP000053864"/>
    </source>
</evidence>
<dbReference type="Gene3D" id="1.10.238.10">
    <property type="entry name" value="EF-hand"/>
    <property type="match status" value="2"/>
</dbReference>
<dbReference type="CDD" id="cd05283">
    <property type="entry name" value="CAD1"/>
    <property type="match status" value="1"/>
</dbReference>
<dbReference type="GO" id="GO:0046872">
    <property type="term" value="F:metal ion binding"/>
    <property type="evidence" value="ECO:0007669"/>
    <property type="project" value="UniProtKB-KW"/>
</dbReference>
<evidence type="ECO:0000259" key="6">
    <source>
        <dbReference type="SMART" id="SM00829"/>
    </source>
</evidence>